<protein>
    <recommendedName>
        <fullName evidence="2">TRF2/HOY1 PH-like domain-containing protein</fullName>
    </recommendedName>
</protein>
<proteinExistence type="predicted"/>
<evidence type="ECO:0000313" key="3">
    <source>
        <dbReference type="EMBL" id="KAL3749967.1"/>
    </source>
</evidence>
<dbReference type="InterPro" id="IPR057939">
    <property type="entry name" value="TRF2_HOY1_PH"/>
</dbReference>
<dbReference type="PANTHER" id="PTHR33494">
    <property type="entry name" value="OS02G0793800 PROTEIN"/>
    <property type="match status" value="1"/>
</dbReference>
<comment type="caution">
    <text evidence="3">The sequence shown here is derived from an EMBL/GenBank/DDBJ whole genome shotgun (WGS) entry which is preliminary data.</text>
</comment>
<evidence type="ECO:0000259" key="2">
    <source>
        <dbReference type="Pfam" id="PF24818"/>
    </source>
</evidence>
<gene>
    <name evidence="3" type="ORF">ACJRO7_011009</name>
</gene>
<accession>A0ABD3LEU5</accession>
<feature type="domain" description="TRF2/HOY1 PH-like" evidence="2">
    <location>
        <begin position="97"/>
        <end position="163"/>
    </location>
</feature>
<evidence type="ECO:0000256" key="1">
    <source>
        <dbReference type="SAM" id="MobiDB-lite"/>
    </source>
</evidence>
<sequence length="164" mass="18223">MADPLNDGADHPGVSGAQGNNAQAPDQQSAQTAVATPHAQGNSSGTLESLTALNLKPEKTIYMLKQTEAILRETQVDRQTCKAHKKSPKFKATSVPFNVLRIGKYEARPQYPSNLIAKWHYSNKRLIWEILENFVMKKIEISWSDISAIRVVYGGNVEIFEVEV</sequence>
<feature type="compositionally biased region" description="Polar residues" evidence="1">
    <location>
        <begin position="17"/>
        <end position="48"/>
    </location>
</feature>
<dbReference type="Proteomes" id="UP001634007">
    <property type="component" value="Unassembled WGS sequence"/>
</dbReference>
<feature type="region of interest" description="Disordered" evidence="1">
    <location>
        <begin position="1"/>
        <end position="48"/>
    </location>
</feature>
<dbReference type="AlphaFoldDB" id="A0ABD3LEU5"/>
<organism evidence="3 4">
    <name type="scientific">Eucalyptus globulus</name>
    <name type="common">Tasmanian blue gum</name>
    <dbReference type="NCBI Taxonomy" id="34317"/>
    <lineage>
        <taxon>Eukaryota</taxon>
        <taxon>Viridiplantae</taxon>
        <taxon>Streptophyta</taxon>
        <taxon>Embryophyta</taxon>
        <taxon>Tracheophyta</taxon>
        <taxon>Spermatophyta</taxon>
        <taxon>Magnoliopsida</taxon>
        <taxon>eudicotyledons</taxon>
        <taxon>Gunneridae</taxon>
        <taxon>Pentapetalae</taxon>
        <taxon>rosids</taxon>
        <taxon>malvids</taxon>
        <taxon>Myrtales</taxon>
        <taxon>Myrtaceae</taxon>
        <taxon>Myrtoideae</taxon>
        <taxon>Eucalypteae</taxon>
        <taxon>Eucalyptus</taxon>
    </lineage>
</organism>
<reference evidence="3 4" key="1">
    <citation type="submission" date="2024-11" db="EMBL/GenBank/DDBJ databases">
        <title>Chromosome-level genome assembly of Eucalyptus globulus Labill. provides insights into its genome evolution.</title>
        <authorList>
            <person name="Li X."/>
        </authorList>
    </citation>
    <scope>NUCLEOTIDE SEQUENCE [LARGE SCALE GENOMIC DNA]</scope>
    <source>
        <strain evidence="3">CL2024</strain>
        <tissue evidence="3">Fresh tender leaves</tissue>
    </source>
</reference>
<dbReference type="EMBL" id="JBJKBG010000002">
    <property type="protein sequence ID" value="KAL3749967.1"/>
    <property type="molecule type" value="Genomic_DNA"/>
</dbReference>
<name>A0ABD3LEU5_EUCGL</name>
<keyword evidence="4" id="KW-1185">Reference proteome</keyword>
<evidence type="ECO:0000313" key="4">
    <source>
        <dbReference type="Proteomes" id="UP001634007"/>
    </source>
</evidence>
<dbReference type="PANTHER" id="PTHR33494:SF5">
    <property type="entry name" value="F10A16.6 PROTEIN"/>
    <property type="match status" value="1"/>
</dbReference>
<dbReference type="Pfam" id="PF24818">
    <property type="entry name" value="PH_TRF2_HOY1"/>
    <property type="match status" value="1"/>
</dbReference>